<dbReference type="InterPro" id="IPR008081">
    <property type="entry name" value="Cytoplasmic_FMR1-int"/>
</dbReference>
<keyword evidence="3" id="KW-1185">Reference proteome</keyword>
<dbReference type="AlphaFoldDB" id="A0ABC8UGL8"/>
<feature type="transmembrane region" description="Helical" evidence="1">
    <location>
        <begin position="75"/>
        <end position="92"/>
    </location>
</feature>
<dbReference type="Proteomes" id="UP001642360">
    <property type="component" value="Unassembled WGS sequence"/>
</dbReference>
<comment type="caution">
    <text evidence="2">The sequence shown here is derived from an EMBL/GenBank/DDBJ whole genome shotgun (WGS) entry which is preliminary data.</text>
</comment>
<gene>
    <name evidence="2" type="ORF">ILEXP_LOCUS50063</name>
</gene>
<evidence type="ECO:0000313" key="3">
    <source>
        <dbReference type="Proteomes" id="UP001642360"/>
    </source>
</evidence>
<name>A0ABC8UGL8_9AQUA</name>
<sequence>MSCEKRKSLNAKWIYSDSSRNRLNEITSSENSVNFMAFTASLPSHSQTQETPQEPSTDPFVDDSMLGYREPASCYFLITCGVYFISIFRILSDMRTLSADWMANTSKPESELQSSQHGGEESKGNLFYPRPVAPTAAQVHCLQFLIYEVVSGGNMRKPGGLFGNCGSEIPVNDLKQLETFFYKLSFFLHILDYTGIVCWRGILAIGDIHPGDGDVAREHPDPVTLL</sequence>
<dbReference type="Pfam" id="PF05994">
    <property type="entry name" value="FragX_IP"/>
    <property type="match status" value="1"/>
</dbReference>
<proteinExistence type="predicted"/>
<dbReference type="PANTHER" id="PTHR12195">
    <property type="entry name" value="CYTOPLASMIC FMR1-INTERACTING PROTEIN-RELATED"/>
    <property type="match status" value="1"/>
</dbReference>
<accession>A0ABC8UGL8</accession>
<keyword evidence="1" id="KW-0812">Transmembrane</keyword>
<keyword evidence="1" id="KW-0472">Membrane</keyword>
<dbReference type="EMBL" id="CAUOFW020007647">
    <property type="protein sequence ID" value="CAK9180105.1"/>
    <property type="molecule type" value="Genomic_DNA"/>
</dbReference>
<keyword evidence="1" id="KW-1133">Transmembrane helix</keyword>
<reference evidence="2 3" key="1">
    <citation type="submission" date="2024-02" db="EMBL/GenBank/DDBJ databases">
        <authorList>
            <person name="Vignale AGUSTIN F."/>
            <person name="Sosa J E."/>
            <person name="Modenutti C."/>
        </authorList>
    </citation>
    <scope>NUCLEOTIDE SEQUENCE [LARGE SCALE GENOMIC DNA]</scope>
</reference>
<evidence type="ECO:0000313" key="2">
    <source>
        <dbReference type="EMBL" id="CAK9180105.1"/>
    </source>
</evidence>
<organism evidence="2 3">
    <name type="scientific">Ilex paraguariensis</name>
    <name type="common">yerba mate</name>
    <dbReference type="NCBI Taxonomy" id="185542"/>
    <lineage>
        <taxon>Eukaryota</taxon>
        <taxon>Viridiplantae</taxon>
        <taxon>Streptophyta</taxon>
        <taxon>Embryophyta</taxon>
        <taxon>Tracheophyta</taxon>
        <taxon>Spermatophyta</taxon>
        <taxon>Magnoliopsida</taxon>
        <taxon>eudicotyledons</taxon>
        <taxon>Gunneridae</taxon>
        <taxon>Pentapetalae</taxon>
        <taxon>asterids</taxon>
        <taxon>campanulids</taxon>
        <taxon>Aquifoliales</taxon>
        <taxon>Aquifoliaceae</taxon>
        <taxon>Ilex</taxon>
    </lineage>
</organism>
<protein>
    <submittedName>
        <fullName evidence="2">Uncharacterized protein</fullName>
    </submittedName>
</protein>
<evidence type="ECO:0000256" key="1">
    <source>
        <dbReference type="SAM" id="Phobius"/>
    </source>
</evidence>